<sequence>MFLLPVLLGLALPNLFVYTTTLLAGGIVITWDEATHSLEIVRNGSALVEDGTITAVPSANTTRLWSPPTPTVAYTAVPTSSLVLDTLGFLNQSISLIFAHASYLNVADAQLLR</sequence>
<gene>
    <name evidence="1" type="ORF">BU25DRAFT_461849</name>
</gene>
<evidence type="ECO:0000313" key="1">
    <source>
        <dbReference type="EMBL" id="KAF2623769.1"/>
    </source>
</evidence>
<proteinExistence type="predicted"/>
<evidence type="ECO:0000313" key="2">
    <source>
        <dbReference type="Proteomes" id="UP000799754"/>
    </source>
</evidence>
<organism evidence="1 2">
    <name type="scientific">Macroventuria anomochaeta</name>
    <dbReference type="NCBI Taxonomy" id="301207"/>
    <lineage>
        <taxon>Eukaryota</taxon>
        <taxon>Fungi</taxon>
        <taxon>Dikarya</taxon>
        <taxon>Ascomycota</taxon>
        <taxon>Pezizomycotina</taxon>
        <taxon>Dothideomycetes</taxon>
        <taxon>Pleosporomycetidae</taxon>
        <taxon>Pleosporales</taxon>
        <taxon>Pleosporineae</taxon>
        <taxon>Didymellaceae</taxon>
        <taxon>Macroventuria</taxon>
    </lineage>
</organism>
<reference evidence="1" key="1">
    <citation type="journal article" date="2020" name="Stud. Mycol.">
        <title>101 Dothideomycetes genomes: a test case for predicting lifestyles and emergence of pathogens.</title>
        <authorList>
            <person name="Haridas S."/>
            <person name="Albert R."/>
            <person name="Binder M."/>
            <person name="Bloem J."/>
            <person name="Labutti K."/>
            <person name="Salamov A."/>
            <person name="Andreopoulos B."/>
            <person name="Baker S."/>
            <person name="Barry K."/>
            <person name="Bills G."/>
            <person name="Bluhm B."/>
            <person name="Cannon C."/>
            <person name="Castanera R."/>
            <person name="Culley D."/>
            <person name="Daum C."/>
            <person name="Ezra D."/>
            <person name="Gonzalez J."/>
            <person name="Henrissat B."/>
            <person name="Kuo A."/>
            <person name="Liang C."/>
            <person name="Lipzen A."/>
            <person name="Lutzoni F."/>
            <person name="Magnuson J."/>
            <person name="Mondo S."/>
            <person name="Nolan M."/>
            <person name="Ohm R."/>
            <person name="Pangilinan J."/>
            <person name="Park H.-J."/>
            <person name="Ramirez L."/>
            <person name="Alfaro M."/>
            <person name="Sun H."/>
            <person name="Tritt A."/>
            <person name="Yoshinaga Y."/>
            <person name="Zwiers L.-H."/>
            <person name="Turgeon B."/>
            <person name="Goodwin S."/>
            <person name="Spatafora J."/>
            <person name="Crous P."/>
            <person name="Grigoriev I."/>
        </authorList>
    </citation>
    <scope>NUCLEOTIDE SEQUENCE</scope>
    <source>
        <strain evidence="1">CBS 525.71</strain>
    </source>
</reference>
<name>A0ACB6RS70_9PLEO</name>
<dbReference type="EMBL" id="MU006735">
    <property type="protein sequence ID" value="KAF2623769.1"/>
    <property type="molecule type" value="Genomic_DNA"/>
</dbReference>
<comment type="caution">
    <text evidence="1">The sequence shown here is derived from an EMBL/GenBank/DDBJ whole genome shotgun (WGS) entry which is preliminary data.</text>
</comment>
<dbReference type="Proteomes" id="UP000799754">
    <property type="component" value="Unassembled WGS sequence"/>
</dbReference>
<protein>
    <submittedName>
        <fullName evidence="1">Uncharacterized protein</fullName>
    </submittedName>
</protein>
<accession>A0ACB6RS70</accession>
<keyword evidence="2" id="KW-1185">Reference proteome</keyword>